<keyword evidence="5" id="KW-0547">Nucleotide-binding</keyword>
<comment type="pathway">
    <text evidence="2">Cofactor biosynthesis; tetrahydrofolate biosynthesis; 2-amino-4-hydroxy-6-hydroxymethyl-7,8-dihydropteridine diphosphate from 7,8-dihydroneopterin triphosphate: step 4/4.</text>
</comment>
<reference evidence="10" key="1">
    <citation type="submission" date="2023-06" db="EMBL/GenBank/DDBJ databases">
        <title>Identification of two novel mycobacterium reveal diversities and complexities of Mycobacterium gordonae clade.</title>
        <authorList>
            <person name="Matsumoto Y."/>
            <person name="Nakamura S."/>
            <person name="Motooka D."/>
            <person name="Fukushima K."/>
        </authorList>
    </citation>
    <scope>NUCLEOTIDE SEQUENCE</scope>
    <source>
        <strain evidence="10">TY812</strain>
    </source>
</reference>
<gene>
    <name evidence="10" type="primary">folK</name>
    <name evidence="10" type="ORF">QXL92_26915</name>
</gene>
<accession>A0AAJ1W5Y7</accession>
<name>A0AAJ1W5Y7_9MYCO</name>
<comment type="catalytic activity">
    <reaction evidence="1">
        <text>6-hydroxymethyl-7,8-dihydropterin + ATP = (7,8-dihydropterin-6-yl)methyl diphosphate + AMP + H(+)</text>
        <dbReference type="Rhea" id="RHEA:11412"/>
        <dbReference type="ChEBI" id="CHEBI:15378"/>
        <dbReference type="ChEBI" id="CHEBI:30616"/>
        <dbReference type="ChEBI" id="CHEBI:44841"/>
        <dbReference type="ChEBI" id="CHEBI:72950"/>
        <dbReference type="ChEBI" id="CHEBI:456215"/>
        <dbReference type="EC" id="2.7.6.3"/>
    </reaction>
</comment>
<dbReference type="GO" id="GO:0016301">
    <property type="term" value="F:kinase activity"/>
    <property type="evidence" value="ECO:0007669"/>
    <property type="project" value="UniProtKB-KW"/>
</dbReference>
<dbReference type="AlphaFoldDB" id="A0AAJ1W5Y7"/>
<keyword evidence="7" id="KW-0067">ATP-binding</keyword>
<evidence type="ECO:0000256" key="6">
    <source>
        <dbReference type="ARBA" id="ARBA00022777"/>
    </source>
</evidence>
<protein>
    <recommendedName>
        <fullName evidence="3">2-amino-4-hydroxy-6-hydroxymethyldihydropteridine diphosphokinase</fullName>
        <ecNumber evidence="3">2.7.6.3</ecNumber>
    </recommendedName>
</protein>
<evidence type="ECO:0000256" key="1">
    <source>
        <dbReference type="ARBA" id="ARBA00000198"/>
    </source>
</evidence>
<evidence type="ECO:0000313" key="11">
    <source>
        <dbReference type="Proteomes" id="UP001229081"/>
    </source>
</evidence>
<dbReference type="GO" id="GO:0046656">
    <property type="term" value="P:folic acid biosynthetic process"/>
    <property type="evidence" value="ECO:0007669"/>
    <property type="project" value="UniProtKB-KW"/>
</dbReference>
<dbReference type="CDD" id="cd00483">
    <property type="entry name" value="HPPK"/>
    <property type="match status" value="1"/>
</dbReference>
<evidence type="ECO:0000256" key="4">
    <source>
        <dbReference type="ARBA" id="ARBA00022679"/>
    </source>
</evidence>
<dbReference type="GO" id="GO:0003848">
    <property type="term" value="F:2-amino-4-hydroxy-6-hydroxymethyldihydropteridine diphosphokinase activity"/>
    <property type="evidence" value="ECO:0007669"/>
    <property type="project" value="UniProtKB-EC"/>
</dbReference>
<sequence>MTRAVLSIGSNLGDRLAHLQSVVDGIGDAVRAVSAVYETDPWGGVEQDPFLNAVVIAEDPAFEAYDWLRRAHEIEQAAGRVRDLRWGPRTLDVDLVACYGAQGPITVDDRELTLPHPRAHLRAFVLVPWLDVDPAAELGRPVRELLAELDGGAAGVRPTALALET</sequence>
<dbReference type="GO" id="GO:0005524">
    <property type="term" value="F:ATP binding"/>
    <property type="evidence" value="ECO:0007669"/>
    <property type="project" value="UniProtKB-KW"/>
</dbReference>
<dbReference type="InterPro" id="IPR000550">
    <property type="entry name" value="Hppk"/>
</dbReference>
<evidence type="ECO:0000259" key="9">
    <source>
        <dbReference type="PROSITE" id="PS00794"/>
    </source>
</evidence>
<dbReference type="Proteomes" id="UP001229081">
    <property type="component" value="Unassembled WGS sequence"/>
</dbReference>
<dbReference type="Gene3D" id="3.30.70.560">
    <property type="entry name" value="7,8-Dihydro-6-hydroxymethylpterin-pyrophosphokinase HPPK"/>
    <property type="match status" value="1"/>
</dbReference>
<dbReference type="NCBIfam" id="TIGR01498">
    <property type="entry name" value="folK"/>
    <property type="match status" value="1"/>
</dbReference>
<evidence type="ECO:0000256" key="2">
    <source>
        <dbReference type="ARBA" id="ARBA00005051"/>
    </source>
</evidence>
<dbReference type="SUPFAM" id="SSF55083">
    <property type="entry name" value="6-hydroxymethyl-7,8-dihydropterin pyrophosphokinase, HPPK"/>
    <property type="match status" value="1"/>
</dbReference>
<dbReference type="InterPro" id="IPR035907">
    <property type="entry name" value="Hppk_sf"/>
</dbReference>
<feature type="domain" description="7,8-dihydro-6-hydroxymethylpterin-pyrophosphokinase" evidence="9">
    <location>
        <begin position="85"/>
        <end position="96"/>
    </location>
</feature>
<dbReference type="Pfam" id="PF01288">
    <property type="entry name" value="HPPK"/>
    <property type="match status" value="1"/>
</dbReference>
<dbReference type="EMBL" id="JAUFSA010000001">
    <property type="protein sequence ID" value="MDP7738366.1"/>
    <property type="molecule type" value="Genomic_DNA"/>
</dbReference>
<keyword evidence="4 10" id="KW-0808">Transferase</keyword>
<evidence type="ECO:0000313" key="10">
    <source>
        <dbReference type="EMBL" id="MDP7738366.1"/>
    </source>
</evidence>
<dbReference type="PROSITE" id="PS00794">
    <property type="entry name" value="HPPK"/>
    <property type="match status" value="1"/>
</dbReference>
<evidence type="ECO:0000256" key="3">
    <source>
        <dbReference type="ARBA" id="ARBA00013253"/>
    </source>
</evidence>
<dbReference type="PANTHER" id="PTHR43071:SF1">
    <property type="entry name" value="2-AMINO-4-HYDROXY-6-HYDROXYMETHYLDIHYDROPTERIDINE PYROPHOSPHOKINASE"/>
    <property type="match status" value="1"/>
</dbReference>
<evidence type="ECO:0000256" key="5">
    <source>
        <dbReference type="ARBA" id="ARBA00022741"/>
    </source>
</evidence>
<dbReference type="EC" id="2.7.6.3" evidence="3"/>
<proteinExistence type="predicted"/>
<dbReference type="PANTHER" id="PTHR43071">
    <property type="entry name" value="2-AMINO-4-HYDROXY-6-HYDROXYMETHYLDIHYDROPTERIDINE PYROPHOSPHOKINASE"/>
    <property type="match status" value="1"/>
</dbReference>
<comment type="caution">
    <text evidence="10">The sequence shown here is derived from an EMBL/GenBank/DDBJ whole genome shotgun (WGS) entry which is preliminary data.</text>
</comment>
<dbReference type="RefSeq" id="WP_306255540.1">
    <property type="nucleotide sequence ID" value="NZ_JAUFSA010000001.1"/>
</dbReference>
<evidence type="ECO:0000256" key="7">
    <source>
        <dbReference type="ARBA" id="ARBA00022840"/>
    </source>
</evidence>
<evidence type="ECO:0000256" key="8">
    <source>
        <dbReference type="ARBA" id="ARBA00022909"/>
    </source>
</evidence>
<keyword evidence="8" id="KW-0289">Folate biosynthesis</keyword>
<keyword evidence="6" id="KW-0418">Kinase</keyword>
<organism evidence="10 11">
    <name type="scientific">Mycobacterium paragordonae</name>
    <dbReference type="NCBI Taxonomy" id="1389713"/>
    <lineage>
        <taxon>Bacteria</taxon>
        <taxon>Bacillati</taxon>
        <taxon>Actinomycetota</taxon>
        <taxon>Actinomycetes</taxon>
        <taxon>Mycobacteriales</taxon>
        <taxon>Mycobacteriaceae</taxon>
        <taxon>Mycobacterium</taxon>
    </lineage>
</organism>